<protein>
    <recommendedName>
        <fullName evidence="5">RNA polymerase sigma factor</fullName>
    </recommendedName>
</protein>
<proteinExistence type="inferred from homology"/>
<organism evidence="7 8">
    <name type="scientific">Paenibacillus sepulcri</name>
    <dbReference type="NCBI Taxonomy" id="359917"/>
    <lineage>
        <taxon>Bacteria</taxon>
        <taxon>Bacillati</taxon>
        <taxon>Bacillota</taxon>
        <taxon>Bacilli</taxon>
        <taxon>Bacillales</taxon>
        <taxon>Paenibacillaceae</taxon>
        <taxon>Paenibacillus</taxon>
    </lineage>
</organism>
<dbReference type="PROSITE" id="PS01063">
    <property type="entry name" value="SIGMA70_ECF"/>
    <property type="match status" value="1"/>
</dbReference>
<keyword evidence="3 5" id="KW-0238">DNA-binding</keyword>
<dbReference type="InterPro" id="IPR000838">
    <property type="entry name" value="RNA_pol_sigma70_ECF_CS"/>
</dbReference>
<keyword evidence="1 5" id="KW-0805">Transcription regulation</keyword>
<dbReference type="Gene3D" id="1.10.1740.10">
    <property type="match status" value="1"/>
</dbReference>
<evidence type="ECO:0000313" key="7">
    <source>
        <dbReference type="EMBL" id="MBW7455213.1"/>
    </source>
</evidence>
<dbReference type="NCBIfam" id="TIGR02937">
    <property type="entry name" value="sigma70-ECF"/>
    <property type="match status" value="1"/>
</dbReference>
<comment type="caution">
    <text evidence="7">The sequence shown here is derived from an EMBL/GenBank/DDBJ whole genome shotgun (WGS) entry which is preliminary data.</text>
</comment>
<dbReference type="InterPro" id="IPR039425">
    <property type="entry name" value="RNA_pol_sigma-70-like"/>
</dbReference>
<evidence type="ECO:0000256" key="1">
    <source>
        <dbReference type="ARBA" id="ARBA00023015"/>
    </source>
</evidence>
<evidence type="ECO:0000259" key="6">
    <source>
        <dbReference type="Pfam" id="PF04542"/>
    </source>
</evidence>
<dbReference type="EMBL" id="JAHZIK010000322">
    <property type="protein sequence ID" value="MBW7455213.1"/>
    <property type="molecule type" value="Genomic_DNA"/>
</dbReference>
<evidence type="ECO:0000313" key="8">
    <source>
        <dbReference type="Proteomes" id="UP001519887"/>
    </source>
</evidence>
<accession>A0ABS7C2T0</accession>
<dbReference type="InterPro" id="IPR013325">
    <property type="entry name" value="RNA_pol_sigma_r2"/>
</dbReference>
<dbReference type="InterPro" id="IPR007627">
    <property type="entry name" value="RNA_pol_sigma70_r2"/>
</dbReference>
<evidence type="ECO:0000256" key="5">
    <source>
        <dbReference type="RuleBase" id="RU000716"/>
    </source>
</evidence>
<keyword evidence="4 5" id="KW-0804">Transcription</keyword>
<dbReference type="SUPFAM" id="SSF88946">
    <property type="entry name" value="Sigma2 domain of RNA polymerase sigma factors"/>
    <property type="match status" value="1"/>
</dbReference>
<keyword evidence="2 5" id="KW-0731">Sigma factor</keyword>
<reference evidence="7 8" key="1">
    <citation type="submission" date="2021-07" db="EMBL/GenBank/DDBJ databases">
        <title>Paenibacillus radiodurans sp. nov., isolated from the southeastern edge of Tengger Desert.</title>
        <authorList>
            <person name="Zhang G."/>
        </authorList>
    </citation>
    <scope>NUCLEOTIDE SEQUENCE [LARGE SCALE GENOMIC DNA]</scope>
    <source>
        <strain evidence="7 8">CCM 7311</strain>
    </source>
</reference>
<dbReference type="PANTHER" id="PTHR43133">
    <property type="entry name" value="RNA POLYMERASE ECF-TYPE SIGMA FACTO"/>
    <property type="match status" value="1"/>
</dbReference>
<dbReference type="InterPro" id="IPR014284">
    <property type="entry name" value="RNA_pol_sigma-70_dom"/>
</dbReference>
<evidence type="ECO:0000256" key="4">
    <source>
        <dbReference type="ARBA" id="ARBA00023163"/>
    </source>
</evidence>
<name>A0ABS7C2T0_9BACL</name>
<dbReference type="PANTHER" id="PTHR43133:SF8">
    <property type="entry name" value="RNA POLYMERASE SIGMA FACTOR HI_1459-RELATED"/>
    <property type="match status" value="1"/>
</dbReference>
<dbReference type="Proteomes" id="UP001519887">
    <property type="component" value="Unassembled WGS sequence"/>
</dbReference>
<dbReference type="Pfam" id="PF04542">
    <property type="entry name" value="Sigma70_r2"/>
    <property type="match status" value="1"/>
</dbReference>
<gene>
    <name evidence="7" type="ORF">K0U00_14400</name>
</gene>
<evidence type="ECO:0000256" key="2">
    <source>
        <dbReference type="ARBA" id="ARBA00023082"/>
    </source>
</evidence>
<feature type="domain" description="RNA polymerase sigma-70 region 2" evidence="6">
    <location>
        <begin position="23"/>
        <end position="82"/>
    </location>
</feature>
<comment type="similarity">
    <text evidence="5">Belongs to the sigma-70 factor family. ECF subfamily.</text>
</comment>
<sequence length="84" mass="9895">MPEDSDTLKYVSSLCSADFRRVMEEYGDDVWSYAYFLTGNKDTADELAQETFVKAFRRLASYRGESSVKTWLLVIARNSWYTWR</sequence>
<feature type="non-terminal residue" evidence="7">
    <location>
        <position position="84"/>
    </location>
</feature>
<evidence type="ECO:0000256" key="3">
    <source>
        <dbReference type="ARBA" id="ARBA00023125"/>
    </source>
</evidence>
<keyword evidence="8" id="KW-1185">Reference proteome</keyword>